<reference evidence="1" key="1">
    <citation type="submission" date="2020-04" db="EMBL/GenBank/DDBJ databases">
        <authorList>
            <person name="Alioto T."/>
            <person name="Alioto T."/>
            <person name="Gomez Garrido J."/>
        </authorList>
    </citation>
    <scope>NUCLEOTIDE SEQUENCE</scope>
    <source>
        <strain evidence="1">A484AB</strain>
    </source>
</reference>
<sequence>MTYQDLTLSMFESARRNDGMVDQKIFKTAKRYGFNSVYFDKVSINFLEQYITQSKWETISETYRPFECASLRSHRKVHPPYQVQIIETESCVALLLNEQKWISEDQKHSSNVARVHYQKKRSRQVAIRGRWCMRKLAQTERKTVKSDVNSNMENENDVTNCFHGPVSENDNATDIASSSREKSFQRRAGIRFTAEEDEYVKIGMNKFGLRWSKILRYPNFSFNPCRVPNILRKRAEALKLV</sequence>
<keyword evidence="2" id="KW-1185">Reference proteome</keyword>
<proteinExistence type="predicted"/>
<accession>A0A6S7FYZ2</accession>
<dbReference type="EMBL" id="CACRXK020000890">
    <property type="protein sequence ID" value="CAB3985604.1"/>
    <property type="molecule type" value="Genomic_DNA"/>
</dbReference>
<protein>
    <submittedName>
        <fullName evidence="1">Partial</fullName>
    </submittedName>
</protein>
<name>A0A6S7FYZ2_PARCT</name>
<gene>
    <name evidence="1" type="ORF">PACLA_8A084509</name>
</gene>
<dbReference type="AlphaFoldDB" id="A0A6S7FYZ2"/>
<evidence type="ECO:0000313" key="2">
    <source>
        <dbReference type="Proteomes" id="UP001152795"/>
    </source>
</evidence>
<comment type="caution">
    <text evidence="1">The sequence shown here is derived from an EMBL/GenBank/DDBJ whole genome shotgun (WGS) entry which is preliminary data.</text>
</comment>
<dbReference type="Gene3D" id="1.10.10.60">
    <property type="entry name" value="Homeodomain-like"/>
    <property type="match status" value="1"/>
</dbReference>
<evidence type="ECO:0000313" key="1">
    <source>
        <dbReference type="EMBL" id="CAB3985604.1"/>
    </source>
</evidence>
<organism evidence="1 2">
    <name type="scientific">Paramuricea clavata</name>
    <name type="common">Red gorgonian</name>
    <name type="synonym">Violescent sea-whip</name>
    <dbReference type="NCBI Taxonomy" id="317549"/>
    <lineage>
        <taxon>Eukaryota</taxon>
        <taxon>Metazoa</taxon>
        <taxon>Cnidaria</taxon>
        <taxon>Anthozoa</taxon>
        <taxon>Octocorallia</taxon>
        <taxon>Malacalcyonacea</taxon>
        <taxon>Plexauridae</taxon>
        <taxon>Paramuricea</taxon>
    </lineage>
</organism>
<dbReference type="Proteomes" id="UP001152795">
    <property type="component" value="Unassembled WGS sequence"/>
</dbReference>